<keyword evidence="6" id="KW-1185">Reference proteome</keyword>
<evidence type="ECO:0000256" key="2">
    <source>
        <dbReference type="ARBA" id="ARBA00023125"/>
    </source>
</evidence>
<dbReference type="Gene3D" id="1.10.10.60">
    <property type="entry name" value="Homeodomain-like"/>
    <property type="match status" value="1"/>
</dbReference>
<dbReference type="Pfam" id="PF14525">
    <property type="entry name" value="AraC_binding_2"/>
    <property type="match status" value="1"/>
</dbReference>
<dbReference type="InterPro" id="IPR018060">
    <property type="entry name" value="HTH_AraC"/>
</dbReference>
<evidence type="ECO:0000313" key="5">
    <source>
        <dbReference type="EMBL" id="QFI53845.1"/>
    </source>
</evidence>
<dbReference type="AlphaFoldDB" id="A0A5J6WX43"/>
<dbReference type="EMBL" id="CP040449">
    <property type="protein sequence ID" value="QFI53845.1"/>
    <property type="molecule type" value="Genomic_DNA"/>
</dbReference>
<dbReference type="Proteomes" id="UP000594034">
    <property type="component" value="Chromosome"/>
</dbReference>
<name>A0A5J6WX43_9GAMM</name>
<dbReference type="GO" id="GO:0003700">
    <property type="term" value="F:DNA-binding transcription factor activity"/>
    <property type="evidence" value="ECO:0007669"/>
    <property type="project" value="InterPro"/>
</dbReference>
<evidence type="ECO:0000259" key="4">
    <source>
        <dbReference type="PROSITE" id="PS01124"/>
    </source>
</evidence>
<dbReference type="PANTHER" id="PTHR46796:SF12">
    <property type="entry name" value="HTH-TYPE DNA-BINDING TRANSCRIPTIONAL ACTIVATOR EUTR"/>
    <property type="match status" value="1"/>
</dbReference>
<protein>
    <submittedName>
        <fullName evidence="5">Helix-turn-helix domain-containing protein</fullName>
    </submittedName>
</protein>
<dbReference type="PROSITE" id="PS01124">
    <property type="entry name" value="HTH_ARAC_FAMILY_2"/>
    <property type="match status" value="1"/>
</dbReference>
<evidence type="ECO:0000313" key="6">
    <source>
        <dbReference type="Proteomes" id="UP000594034"/>
    </source>
</evidence>
<dbReference type="Pfam" id="PF12833">
    <property type="entry name" value="HTH_18"/>
    <property type="match status" value="1"/>
</dbReference>
<accession>A0A5J6WX43</accession>
<evidence type="ECO:0000256" key="3">
    <source>
        <dbReference type="ARBA" id="ARBA00023163"/>
    </source>
</evidence>
<proteinExistence type="predicted"/>
<reference evidence="5 6" key="1">
    <citation type="submission" date="2019-05" db="EMBL/GenBank/DDBJ databases">
        <title>OXA-830, a novel chromosomally encoded expanded-spectrum class D beta-lactamase in Aeromonas simiae.</title>
        <authorList>
            <person name="Zhou W."/>
            <person name="Chen Q."/>
        </authorList>
    </citation>
    <scope>NUCLEOTIDE SEQUENCE [LARGE SCALE GENOMIC DNA]</scope>
    <source>
        <strain evidence="5 6">A6</strain>
    </source>
</reference>
<sequence>MKRRQHKQSELRKEIINVEFCSTTSARDWMSQICGPHELETPHPHHLRFHHQGIRLGHLALGMLAYETDVSIKTDDLLHSYSISLPISGTQQFEHLKSCVESDAELGLIISPGHPFRLSLDAHCRKRQVRISREALEHKLATLLNRDITRPVIFEPGIPLNGEMGLWWHTIGSLSNMLLNPYSLVDHNTIWTAYQDILLSLLLQHQPHNYSQQLEARLLRRPDYLHELVSMMEEMLDQPLTLADLERTAGVAKKKLYHDFHHFYGCSPIAYFRELRFREVRRRLLNAQRHESVSLIALDCGFSQLGRFAKEYQQRYNELPSFTFTQAMASTATELRSRARPWP</sequence>
<dbReference type="SMART" id="SM00342">
    <property type="entry name" value="HTH_ARAC"/>
    <property type="match status" value="1"/>
</dbReference>
<dbReference type="RefSeq" id="WP_193003391.1">
    <property type="nucleotide sequence ID" value="NZ_CP040449.1"/>
</dbReference>
<dbReference type="InterPro" id="IPR050204">
    <property type="entry name" value="AraC_XylS_family_regulators"/>
</dbReference>
<keyword evidence="1" id="KW-0805">Transcription regulation</keyword>
<keyword evidence="3" id="KW-0804">Transcription</keyword>
<gene>
    <name evidence="5" type="ORF">FE240_03445</name>
</gene>
<dbReference type="PANTHER" id="PTHR46796">
    <property type="entry name" value="HTH-TYPE TRANSCRIPTIONAL ACTIVATOR RHAS-RELATED"/>
    <property type="match status" value="1"/>
</dbReference>
<feature type="domain" description="HTH araC/xylS-type" evidence="4">
    <location>
        <begin position="226"/>
        <end position="326"/>
    </location>
</feature>
<dbReference type="GO" id="GO:0043565">
    <property type="term" value="F:sequence-specific DNA binding"/>
    <property type="evidence" value="ECO:0007669"/>
    <property type="project" value="InterPro"/>
</dbReference>
<evidence type="ECO:0000256" key="1">
    <source>
        <dbReference type="ARBA" id="ARBA00023015"/>
    </source>
</evidence>
<organism evidence="5 6">
    <name type="scientific">Aeromonas simiae</name>
    <dbReference type="NCBI Taxonomy" id="218936"/>
    <lineage>
        <taxon>Bacteria</taxon>
        <taxon>Pseudomonadati</taxon>
        <taxon>Pseudomonadota</taxon>
        <taxon>Gammaproteobacteria</taxon>
        <taxon>Aeromonadales</taxon>
        <taxon>Aeromonadaceae</taxon>
        <taxon>Aeromonas</taxon>
    </lineage>
</organism>
<dbReference type="KEGG" id="asim:FE240_03445"/>
<dbReference type="InterPro" id="IPR035418">
    <property type="entry name" value="AraC-bd_2"/>
</dbReference>
<keyword evidence="2" id="KW-0238">DNA-binding</keyword>